<name>A0A9D1Z9T8_9FIRM</name>
<dbReference type="EMBL" id="DXCO01000001">
    <property type="protein sequence ID" value="HIY77408.1"/>
    <property type="molecule type" value="Genomic_DNA"/>
</dbReference>
<organism evidence="1 2">
    <name type="scientific">Candidatus Borkfalkia excrementavium</name>
    <dbReference type="NCBI Taxonomy" id="2838505"/>
    <lineage>
        <taxon>Bacteria</taxon>
        <taxon>Bacillati</taxon>
        <taxon>Bacillota</taxon>
        <taxon>Clostridia</taxon>
        <taxon>Christensenellales</taxon>
        <taxon>Christensenellaceae</taxon>
        <taxon>Candidatus Borkfalkia</taxon>
    </lineage>
</organism>
<evidence type="ECO:0000313" key="2">
    <source>
        <dbReference type="Proteomes" id="UP000824135"/>
    </source>
</evidence>
<feature type="non-terminal residue" evidence="1">
    <location>
        <position position="707"/>
    </location>
</feature>
<proteinExistence type="predicted"/>
<accession>A0A9D1Z9T8</accession>
<gene>
    <name evidence="1" type="ORF">H9728_00005</name>
</gene>
<reference evidence="1" key="2">
    <citation type="submission" date="2021-04" db="EMBL/GenBank/DDBJ databases">
        <authorList>
            <person name="Gilroy R."/>
        </authorList>
    </citation>
    <scope>NUCLEOTIDE SEQUENCE</scope>
    <source>
        <strain evidence="1">CHK199-9574</strain>
    </source>
</reference>
<sequence>MSSKAKVRSFAALLVLAAAFLLAALLGWGIPMEKVRAETTHTVNSAGSLAWAMATAQEGDTVQLTATIEFDLTDADLVSSIWPESSEPNKDLVLDATNETLPAHSQTLDLNGNTLEVITGSQKSCFTLVGGVTLTITDSKGGGKIVGASNGNFFNGTAESGLVLEGVAIEFGDYADDIVADKPAISTAGSLSLNKVTYNAGTSGVGGPALVDTESLADGTYVYTEGSNYFVGGEEILSQAGAVAAVEGTATAYTTLQAAVDAIPENSEEPVTVTLLADITEGASPAAIVKPNRSLNWILDLNGHDITVAGANGAIYYGNNASGTITIRGEGTLANTQSGPNCAIIDVSWATGVTINLEGGTYRKTSSGNNEFIVNVTNANNLTALNISGGTFEEGKVRGLYGSELNISEGLFRDEVVVYGAGSIEGGTFENEITFGSSATLNISGGFFKVEPDEKYLADNFEFVDNDGDGIYEVMEGVVAKIGNVGYTGLGEAFAEAEDEDTIRLVSDEAVIDGETGRILIEKQVIFDLNGHTLTIGAGLGNTVALNVRANGDLTLKDSSENQTGTIDATEADKDVNEGTVPVGTMQAGAKLTVLSGTIIVDTDSESCVFGMAGTTISIEGGTFINLADTPYVHGGGTPLTVNIDKNASDASAILQVTGGTFIGRNPALGDDSVKTGNFIPDTVKLTLTYNEQGEAVYTVLDADAEV</sequence>
<evidence type="ECO:0000313" key="1">
    <source>
        <dbReference type="EMBL" id="HIY77408.1"/>
    </source>
</evidence>
<reference evidence="1" key="1">
    <citation type="journal article" date="2021" name="PeerJ">
        <title>Extensive microbial diversity within the chicken gut microbiome revealed by metagenomics and culture.</title>
        <authorList>
            <person name="Gilroy R."/>
            <person name="Ravi A."/>
            <person name="Getino M."/>
            <person name="Pursley I."/>
            <person name="Horton D.L."/>
            <person name="Alikhan N.F."/>
            <person name="Baker D."/>
            <person name="Gharbi K."/>
            <person name="Hall N."/>
            <person name="Watson M."/>
            <person name="Adriaenssens E.M."/>
            <person name="Foster-Nyarko E."/>
            <person name="Jarju S."/>
            <person name="Secka A."/>
            <person name="Antonio M."/>
            <person name="Oren A."/>
            <person name="Chaudhuri R.R."/>
            <person name="La Ragione R."/>
            <person name="Hildebrand F."/>
            <person name="Pallen M.J."/>
        </authorList>
    </citation>
    <scope>NUCLEOTIDE SEQUENCE</scope>
    <source>
        <strain evidence="1">CHK199-9574</strain>
    </source>
</reference>
<comment type="caution">
    <text evidence="1">The sequence shown here is derived from an EMBL/GenBank/DDBJ whole genome shotgun (WGS) entry which is preliminary data.</text>
</comment>
<dbReference type="AlphaFoldDB" id="A0A9D1Z9T8"/>
<dbReference type="Proteomes" id="UP000824135">
    <property type="component" value="Unassembled WGS sequence"/>
</dbReference>
<protein>
    <submittedName>
        <fullName evidence="1">Uncharacterized protein</fullName>
    </submittedName>
</protein>